<proteinExistence type="predicted"/>
<name>A0ABU3GTW9_9SPHI</name>
<gene>
    <name evidence="1" type="ORF">QE417_002177</name>
</gene>
<reference evidence="2" key="1">
    <citation type="submission" date="2023-07" db="EMBL/GenBank/DDBJ databases">
        <title>Functional and genomic diversity of the sorghum phyllosphere microbiome.</title>
        <authorList>
            <person name="Shade A."/>
        </authorList>
    </citation>
    <scope>NUCLEOTIDE SEQUENCE [LARGE SCALE GENOMIC DNA]</scope>
    <source>
        <strain evidence="2">SORGH_AS_0422</strain>
    </source>
</reference>
<keyword evidence="2" id="KW-1185">Reference proteome</keyword>
<accession>A0ABU3GTW9</accession>
<evidence type="ECO:0000313" key="1">
    <source>
        <dbReference type="EMBL" id="MDT3403105.1"/>
    </source>
</evidence>
<organism evidence="1 2">
    <name type="scientific">Mucilaginibacter terrae</name>
    <dbReference type="NCBI Taxonomy" id="1955052"/>
    <lineage>
        <taxon>Bacteria</taxon>
        <taxon>Pseudomonadati</taxon>
        <taxon>Bacteroidota</taxon>
        <taxon>Sphingobacteriia</taxon>
        <taxon>Sphingobacteriales</taxon>
        <taxon>Sphingobacteriaceae</taxon>
        <taxon>Mucilaginibacter</taxon>
    </lineage>
</organism>
<comment type="caution">
    <text evidence="1">The sequence shown here is derived from an EMBL/GenBank/DDBJ whole genome shotgun (WGS) entry which is preliminary data.</text>
</comment>
<dbReference type="EMBL" id="JAVLVU010000001">
    <property type="protein sequence ID" value="MDT3403105.1"/>
    <property type="molecule type" value="Genomic_DNA"/>
</dbReference>
<protein>
    <submittedName>
        <fullName evidence="1">Uncharacterized protein</fullName>
    </submittedName>
</protein>
<evidence type="ECO:0000313" key="2">
    <source>
        <dbReference type="Proteomes" id="UP001258315"/>
    </source>
</evidence>
<sequence>MWNDRNFGKVTDSMLLNDKVYIDDWVDPHKSTMTSLPNRKFRNMPDSEMIDIYIFDQDTLSKLQKNSKSMVY</sequence>
<dbReference type="Proteomes" id="UP001258315">
    <property type="component" value="Unassembled WGS sequence"/>
</dbReference>